<accession>A0AAN7QQR4</accession>
<reference evidence="1 2" key="1">
    <citation type="journal article" date="2023" name="Hortic Res">
        <title>Pangenome of water caltrop reveals structural variations and asymmetric subgenome divergence after allopolyploidization.</title>
        <authorList>
            <person name="Zhang X."/>
            <person name="Chen Y."/>
            <person name="Wang L."/>
            <person name="Yuan Y."/>
            <person name="Fang M."/>
            <person name="Shi L."/>
            <person name="Lu R."/>
            <person name="Comes H.P."/>
            <person name="Ma Y."/>
            <person name="Chen Y."/>
            <person name="Huang G."/>
            <person name="Zhou Y."/>
            <person name="Zheng Z."/>
            <person name="Qiu Y."/>
        </authorList>
    </citation>
    <scope>NUCLEOTIDE SEQUENCE [LARGE SCALE GENOMIC DNA]</scope>
    <source>
        <tissue evidence="1">Roots</tissue>
    </source>
</reference>
<dbReference type="AlphaFoldDB" id="A0AAN7QQR4"/>
<sequence length="106" mass="12273">MSRFFCFCNCMDECEMRRKTLKPSAAATTTTVVCLNKQKKNHFVCGFCWKQGYESVVSLWFFNHFVISDWNIALSENLLWKRWCDSVRAAVGLVSCFPVLQSQPMA</sequence>
<protein>
    <submittedName>
        <fullName evidence="1">Uncharacterized protein</fullName>
    </submittedName>
</protein>
<comment type="caution">
    <text evidence="1">The sequence shown here is derived from an EMBL/GenBank/DDBJ whole genome shotgun (WGS) entry which is preliminary data.</text>
</comment>
<name>A0AAN7QQR4_9MYRT</name>
<proteinExistence type="predicted"/>
<organism evidence="1 2">
    <name type="scientific">Trapa incisa</name>
    <dbReference type="NCBI Taxonomy" id="236973"/>
    <lineage>
        <taxon>Eukaryota</taxon>
        <taxon>Viridiplantae</taxon>
        <taxon>Streptophyta</taxon>
        <taxon>Embryophyta</taxon>
        <taxon>Tracheophyta</taxon>
        <taxon>Spermatophyta</taxon>
        <taxon>Magnoliopsida</taxon>
        <taxon>eudicotyledons</taxon>
        <taxon>Gunneridae</taxon>
        <taxon>Pentapetalae</taxon>
        <taxon>rosids</taxon>
        <taxon>malvids</taxon>
        <taxon>Myrtales</taxon>
        <taxon>Lythraceae</taxon>
        <taxon>Trapa</taxon>
    </lineage>
</organism>
<gene>
    <name evidence="1" type="ORF">SAY87_023900</name>
</gene>
<evidence type="ECO:0000313" key="1">
    <source>
        <dbReference type="EMBL" id="KAK4775939.1"/>
    </source>
</evidence>
<keyword evidence="2" id="KW-1185">Reference proteome</keyword>
<evidence type="ECO:0000313" key="2">
    <source>
        <dbReference type="Proteomes" id="UP001345219"/>
    </source>
</evidence>
<dbReference type="Proteomes" id="UP001345219">
    <property type="component" value="Chromosome 18"/>
</dbReference>
<dbReference type="EMBL" id="JAXIOK010000003">
    <property type="protein sequence ID" value="KAK4775939.1"/>
    <property type="molecule type" value="Genomic_DNA"/>
</dbReference>